<dbReference type="PANTHER" id="PTHR22870">
    <property type="entry name" value="REGULATOR OF CHROMOSOME CONDENSATION"/>
    <property type="match status" value="1"/>
</dbReference>
<sequence>MPHPTSYAGGEHTLHKTSSGQIWSAGACGLGWCRQLPLDSSLFKFRPVHIPAHVKFVYASYYHNLALGESGKLYSWGCGTFTEGNLDGVIPALGQGRFASDVGKSPIEVQLPLKKDMNGNMEKVVDITGGAYHSAVLLNTGRILTFGAGQLGQLGRKIGKDGADASNLPVDPEPREAEVPLVNGMKQKIEKLGSGFYNTFAISSEGKLFCTGENQNKQCGAGPKNLNSMTQVKEMNNEVVQQVEGGYCHTLVKTLSGKVFSFGCGDDGQRGIKDVDQVAAQVTLPTEAKQVAAGANHSVILGKDGHVYAFGANDVGQCGVQSDPRVFDDDDDDEEDDGEGPVYLPKKVDLPKDAGEIIHISAGYAHTVLSSKSGKTFVFGQNDNGQLGFGGESIDRGEDPDKQVRPVEVSTDS</sequence>
<feature type="repeat" description="RCC1" evidence="2">
    <location>
        <begin position="374"/>
        <end position="413"/>
    </location>
</feature>
<dbReference type="PANTHER" id="PTHR22870:SF155">
    <property type="entry name" value="E3 UBIQUITIN-PROTEIN LIGASE HERC1-RELATED"/>
    <property type="match status" value="1"/>
</dbReference>
<feature type="repeat" description="RCC1" evidence="2">
    <location>
        <begin position="305"/>
        <end position="373"/>
    </location>
</feature>
<dbReference type="InterPro" id="IPR009091">
    <property type="entry name" value="RCC1/BLIP-II"/>
</dbReference>
<feature type="repeat" description="RCC1" evidence="2">
    <location>
        <begin position="71"/>
        <end position="140"/>
    </location>
</feature>
<dbReference type="PRINTS" id="PR00633">
    <property type="entry name" value="RCCNDNSATION"/>
</dbReference>
<evidence type="ECO:0000256" key="2">
    <source>
        <dbReference type="PROSITE-ProRule" id="PRU00235"/>
    </source>
</evidence>
<organism evidence="5 6">
    <name type="scientific">Chaetoceros tenuissimus</name>
    <dbReference type="NCBI Taxonomy" id="426638"/>
    <lineage>
        <taxon>Eukaryota</taxon>
        <taxon>Sar</taxon>
        <taxon>Stramenopiles</taxon>
        <taxon>Ochrophyta</taxon>
        <taxon>Bacillariophyta</taxon>
        <taxon>Coscinodiscophyceae</taxon>
        <taxon>Chaetocerotophycidae</taxon>
        <taxon>Chaetocerotales</taxon>
        <taxon>Chaetocerotaceae</taxon>
        <taxon>Chaetoceros</taxon>
    </lineage>
</organism>
<protein>
    <submittedName>
        <fullName evidence="5">RCC1/BLIP-II protein</fullName>
    </submittedName>
</protein>
<dbReference type="Gene3D" id="2.130.10.30">
    <property type="entry name" value="Regulator of chromosome condensation 1/beta-lactamase-inhibitor protein II"/>
    <property type="match status" value="2"/>
</dbReference>
<keyword evidence="6" id="KW-1185">Reference proteome</keyword>
<evidence type="ECO:0000259" key="4">
    <source>
        <dbReference type="Pfam" id="PF25390"/>
    </source>
</evidence>
<accession>A0AAD3HDW6</accession>
<comment type="caution">
    <text evidence="5">The sequence shown here is derived from an EMBL/GenBank/DDBJ whole genome shotgun (WGS) entry which is preliminary data.</text>
</comment>
<keyword evidence="1" id="KW-0677">Repeat</keyword>
<feature type="compositionally biased region" description="Acidic residues" evidence="3">
    <location>
        <begin position="328"/>
        <end position="339"/>
    </location>
</feature>
<reference evidence="5 6" key="1">
    <citation type="journal article" date="2021" name="Sci. Rep.">
        <title>The genome of the diatom Chaetoceros tenuissimus carries an ancient integrated fragment of an extant virus.</title>
        <authorList>
            <person name="Hongo Y."/>
            <person name="Kimura K."/>
            <person name="Takaki Y."/>
            <person name="Yoshida Y."/>
            <person name="Baba S."/>
            <person name="Kobayashi G."/>
            <person name="Nagasaki K."/>
            <person name="Hano T."/>
            <person name="Tomaru Y."/>
        </authorList>
    </citation>
    <scope>NUCLEOTIDE SEQUENCE [LARGE SCALE GENOMIC DNA]</scope>
    <source>
        <strain evidence="5 6">NIES-3715</strain>
    </source>
</reference>
<dbReference type="InterPro" id="IPR000408">
    <property type="entry name" value="Reg_chr_condens"/>
</dbReference>
<evidence type="ECO:0000256" key="1">
    <source>
        <dbReference type="ARBA" id="ARBA00022737"/>
    </source>
</evidence>
<dbReference type="PROSITE" id="PS00626">
    <property type="entry name" value="RCC1_2"/>
    <property type="match status" value="1"/>
</dbReference>
<dbReference type="Pfam" id="PF25390">
    <property type="entry name" value="WD40_RLD"/>
    <property type="match status" value="1"/>
</dbReference>
<evidence type="ECO:0000256" key="3">
    <source>
        <dbReference type="SAM" id="MobiDB-lite"/>
    </source>
</evidence>
<dbReference type="EMBL" id="BLLK01000064">
    <property type="protein sequence ID" value="GFH59448.1"/>
    <property type="molecule type" value="Genomic_DNA"/>
</dbReference>
<gene>
    <name evidence="5" type="ORF">CTEN210_15924</name>
</gene>
<dbReference type="AlphaFoldDB" id="A0AAD3HDW6"/>
<proteinExistence type="predicted"/>
<dbReference type="SUPFAM" id="SSF50985">
    <property type="entry name" value="RCC1/BLIP-II"/>
    <property type="match status" value="1"/>
</dbReference>
<dbReference type="PROSITE" id="PS50012">
    <property type="entry name" value="RCC1_3"/>
    <property type="match status" value="5"/>
</dbReference>
<feature type="repeat" description="RCC1" evidence="2">
    <location>
        <begin position="257"/>
        <end position="304"/>
    </location>
</feature>
<evidence type="ECO:0000313" key="6">
    <source>
        <dbReference type="Proteomes" id="UP001054902"/>
    </source>
</evidence>
<feature type="compositionally biased region" description="Basic and acidic residues" evidence="3">
    <location>
        <begin position="393"/>
        <end position="405"/>
    </location>
</feature>
<dbReference type="InterPro" id="IPR058923">
    <property type="entry name" value="RCC1-like_dom"/>
</dbReference>
<feature type="repeat" description="RCC1" evidence="2">
    <location>
        <begin position="141"/>
        <end position="205"/>
    </location>
</feature>
<dbReference type="Pfam" id="PF13540">
    <property type="entry name" value="RCC1_2"/>
    <property type="match status" value="1"/>
</dbReference>
<name>A0AAD3HDW6_9STRA</name>
<evidence type="ECO:0000313" key="5">
    <source>
        <dbReference type="EMBL" id="GFH59448.1"/>
    </source>
</evidence>
<feature type="region of interest" description="Disordered" evidence="3">
    <location>
        <begin position="388"/>
        <end position="413"/>
    </location>
</feature>
<feature type="domain" description="RCC1-like" evidence="4">
    <location>
        <begin position="94"/>
        <end position="401"/>
    </location>
</feature>
<feature type="region of interest" description="Disordered" evidence="3">
    <location>
        <begin position="320"/>
        <end position="344"/>
    </location>
</feature>
<dbReference type="Proteomes" id="UP001054902">
    <property type="component" value="Unassembled WGS sequence"/>
</dbReference>
<dbReference type="InterPro" id="IPR051210">
    <property type="entry name" value="Ub_ligase/GEF_domain"/>
</dbReference>